<feature type="domain" description="Aminotransferase-like plant mobile" evidence="2">
    <location>
        <begin position="119"/>
        <end position="180"/>
    </location>
</feature>
<keyword evidence="4" id="KW-1185">Reference proteome</keyword>
<evidence type="ECO:0000256" key="1">
    <source>
        <dbReference type="SAM" id="Phobius"/>
    </source>
</evidence>
<name>A0A7J7MTX1_9MAGN</name>
<sequence>MTEPAMRRDLKPAKNIPNAMFPNALFIWQKMEIEFEEVANVSTEPPPPLLQYYGARDFRQLTQLDGKCHLSTSVATTSARVGFKCRSILAKLREICLTLIKVPHLKQRLKATNLMSVFDYKIRNGDNQVVLAMVERRWPTTHTFHLPCGELGITPRDFTVLTGIGIGTGDPMIFEDFYTEYGKALRIFPNMESKDYEKGCVSFAHLGTYLDHTRVNINDKANAKTIFRVFMLLYFGGNKAKHHLALMRQQLDLRTINNMQREPFRNMKDVLKREVIIAENISRKRVLLQCPFGGYEWYLGDRCWAQLEYSGWIEAQHYIVGHHVDNDAYWRYVSHGALMSDIARYGNIDIPSLGALTDRVTILHVEFPTTDFSTQETQIPPSQFGDYSGWIMEGFKLDGKMKRELLKRRLHVGGVHGGGVRGEGHLKVGPLLPDDQDVPGDLLFSVVWVLTGIVCLVLFSVV</sequence>
<organism evidence="3 4">
    <name type="scientific">Kingdonia uniflora</name>
    <dbReference type="NCBI Taxonomy" id="39325"/>
    <lineage>
        <taxon>Eukaryota</taxon>
        <taxon>Viridiplantae</taxon>
        <taxon>Streptophyta</taxon>
        <taxon>Embryophyta</taxon>
        <taxon>Tracheophyta</taxon>
        <taxon>Spermatophyta</taxon>
        <taxon>Magnoliopsida</taxon>
        <taxon>Ranunculales</taxon>
        <taxon>Circaeasteraceae</taxon>
        <taxon>Kingdonia</taxon>
    </lineage>
</organism>
<evidence type="ECO:0000259" key="2">
    <source>
        <dbReference type="Pfam" id="PF10536"/>
    </source>
</evidence>
<dbReference type="PANTHER" id="PTHR46033:SF8">
    <property type="entry name" value="PROTEIN MAINTENANCE OF MERISTEMS-LIKE"/>
    <property type="match status" value="1"/>
</dbReference>
<dbReference type="Proteomes" id="UP000541444">
    <property type="component" value="Unassembled WGS sequence"/>
</dbReference>
<gene>
    <name evidence="3" type="ORF">GIB67_014932</name>
</gene>
<dbReference type="PANTHER" id="PTHR46033">
    <property type="entry name" value="PROTEIN MAIN-LIKE 2"/>
    <property type="match status" value="1"/>
</dbReference>
<dbReference type="GO" id="GO:0010073">
    <property type="term" value="P:meristem maintenance"/>
    <property type="evidence" value="ECO:0007669"/>
    <property type="project" value="InterPro"/>
</dbReference>
<evidence type="ECO:0000313" key="4">
    <source>
        <dbReference type="Proteomes" id="UP000541444"/>
    </source>
</evidence>
<proteinExistence type="predicted"/>
<keyword evidence="1" id="KW-0812">Transmembrane</keyword>
<evidence type="ECO:0000313" key="3">
    <source>
        <dbReference type="EMBL" id="KAF6158138.1"/>
    </source>
</evidence>
<dbReference type="EMBL" id="JACGCM010001237">
    <property type="protein sequence ID" value="KAF6158138.1"/>
    <property type="molecule type" value="Genomic_DNA"/>
</dbReference>
<dbReference type="InterPro" id="IPR019557">
    <property type="entry name" value="AminoTfrase-like_pln_mobile"/>
</dbReference>
<dbReference type="InterPro" id="IPR044824">
    <property type="entry name" value="MAIN-like"/>
</dbReference>
<dbReference type="Pfam" id="PF10536">
    <property type="entry name" value="PMD"/>
    <property type="match status" value="1"/>
</dbReference>
<feature type="transmembrane region" description="Helical" evidence="1">
    <location>
        <begin position="442"/>
        <end position="461"/>
    </location>
</feature>
<keyword evidence="1" id="KW-1133">Transmembrane helix</keyword>
<protein>
    <recommendedName>
        <fullName evidence="2">Aminotransferase-like plant mobile domain-containing protein</fullName>
    </recommendedName>
</protein>
<comment type="caution">
    <text evidence="3">The sequence shown here is derived from an EMBL/GenBank/DDBJ whole genome shotgun (WGS) entry which is preliminary data.</text>
</comment>
<dbReference type="AlphaFoldDB" id="A0A7J7MTX1"/>
<keyword evidence="1" id="KW-0472">Membrane</keyword>
<accession>A0A7J7MTX1</accession>
<reference evidence="3 4" key="1">
    <citation type="journal article" date="2020" name="IScience">
        <title>Genome Sequencing of the Endangered Kingdonia uniflora (Circaeasteraceae, Ranunculales) Reveals Potential Mechanisms of Evolutionary Specialization.</title>
        <authorList>
            <person name="Sun Y."/>
            <person name="Deng T."/>
            <person name="Zhang A."/>
            <person name="Moore M.J."/>
            <person name="Landis J.B."/>
            <person name="Lin N."/>
            <person name="Zhang H."/>
            <person name="Zhang X."/>
            <person name="Huang J."/>
            <person name="Zhang X."/>
            <person name="Sun H."/>
            <person name="Wang H."/>
        </authorList>
    </citation>
    <scope>NUCLEOTIDE SEQUENCE [LARGE SCALE GENOMIC DNA]</scope>
    <source>
        <strain evidence="3">TB1705</strain>
        <tissue evidence="3">Leaf</tissue>
    </source>
</reference>